<dbReference type="EMBL" id="JADLZT010000002">
    <property type="protein sequence ID" value="MBF6022948.1"/>
    <property type="molecule type" value="Genomic_DNA"/>
</dbReference>
<keyword evidence="3" id="KW-1185">Reference proteome</keyword>
<dbReference type="GO" id="GO:0016787">
    <property type="term" value="F:hydrolase activity"/>
    <property type="evidence" value="ECO:0007669"/>
    <property type="project" value="UniProtKB-KW"/>
</dbReference>
<dbReference type="SUPFAM" id="SSF53474">
    <property type="entry name" value="alpha/beta-Hydrolases"/>
    <property type="match status" value="1"/>
</dbReference>
<dbReference type="InterPro" id="IPR000073">
    <property type="entry name" value="AB_hydrolase_1"/>
</dbReference>
<reference evidence="2 3" key="1">
    <citation type="submission" date="2020-11" db="EMBL/GenBank/DDBJ databases">
        <title>Draft Genome Sequence and Secondary Metabolite Biosynthetic Potential of the Lysobacter niastensis Type strain DSM 18481.</title>
        <authorList>
            <person name="Turrini P."/>
            <person name="Artuso I."/>
            <person name="Tescari M."/>
            <person name="Lugli G.A."/>
            <person name="Frangipani E."/>
            <person name="Ventura M."/>
            <person name="Visca P."/>
        </authorList>
    </citation>
    <scope>NUCLEOTIDE SEQUENCE [LARGE SCALE GENOMIC DNA]</scope>
    <source>
        <strain evidence="2 3">DSM 18481</strain>
    </source>
</reference>
<evidence type="ECO:0000313" key="2">
    <source>
        <dbReference type="EMBL" id="MBF6022948.1"/>
    </source>
</evidence>
<dbReference type="PANTHER" id="PTHR37946:SF1">
    <property type="entry name" value="SLL1969 PROTEIN"/>
    <property type="match status" value="1"/>
</dbReference>
<comment type="caution">
    <text evidence="2">The sequence shown here is derived from an EMBL/GenBank/DDBJ whole genome shotgun (WGS) entry which is preliminary data.</text>
</comment>
<dbReference type="PROSITE" id="PS51257">
    <property type="entry name" value="PROKAR_LIPOPROTEIN"/>
    <property type="match status" value="1"/>
</dbReference>
<feature type="domain" description="AB hydrolase-1" evidence="1">
    <location>
        <begin position="338"/>
        <end position="606"/>
    </location>
</feature>
<dbReference type="Pfam" id="PF12697">
    <property type="entry name" value="Abhydrolase_6"/>
    <property type="match status" value="1"/>
</dbReference>
<evidence type="ECO:0000313" key="3">
    <source>
        <dbReference type="Proteomes" id="UP001429984"/>
    </source>
</evidence>
<accession>A0ABS0B391</accession>
<gene>
    <name evidence="2" type="ORF">IU514_02790</name>
</gene>
<name>A0ABS0B391_9GAMM</name>
<organism evidence="2 3">
    <name type="scientific">Lysobacter niastensis</name>
    <dbReference type="NCBI Taxonomy" id="380629"/>
    <lineage>
        <taxon>Bacteria</taxon>
        <taxon>Pseudomonadati</taxon>
        <taxon>Pseudomonadota</taxon>
        <taxon>Gammaproteobacteria</taxon>
        <taxon>Lysobacterales</taxon>
        <taxon>Lysobacteraceae</taxon>
        <taxon>Lysobacter</taxon>
    </lineage>
</organism>
<dbReference type="PANTHER" id="PTHR37946">
    <property type="entry name" value="SLL1969 PROTEIN"/>
    <property type="match status" value="1"/>
</dbReference>
<proteinExistence type="predicted"/>
<sequence length="643" mass="68351">MNKLLIHSFASRAWLTHAARMLLVLVAACTTVACSVVKVRDAEVRGTKAALHGTVLDSGYSDAVQSALQSAGLDPGNCLQHAEPCLQHMQAIAAPDDEAWLLAMAELHLSAAGPTSATHAAVPPLAHCVEAARYTYATGLPAARPSRNAARLRDIYNEAAGCVALTFLANGSDPGETAPRVREGRIDIRMPDGQRPAEWIDATRLRTEGLRHAHRRDGLGAALVAVADVAGDDAATPLLTPRYVPATAVVRFEGDTPGQVIRGSAAIIDVLDPYASETVRIGAHDEPLAADFTAPYALWLARSRLKRQGDRALVQGETQLDGPRVYAMQPFDPDRRIVVLLHGLGSSPETWADVANDILGDAELRRRYQLWQVFYPTNLPIAENLRSIRGALRAALASVATPGEATASDHLTLVGHSMGGVIARLLVVDSGDALWRALLDGPVDAAQRQRLALLDPYLTLTPMPEVDRIILMAAPHRGSPKASSWLGRAGSRLIGLPKAALQTIASVADAIQGDAPQQAQALRERQMDSVEALSDQGRYLRTTATLQIAHGVAYHSIIGRKDPSVPLEASSDGLVPYSSSHLEGAMSELIVTSGHGVQQTPEAIFEVRRILREAATGSSPAPRGALAPAARETGGVAIVHAYP</sequence>
<dbReference type="InterPro" id="IPR029058">
    <property type="entry name" value="AB_hydrolase_fold"/>
</dbReference>
<protein>
    <submittedName>
        <fullName evidence="2">Alpha/beta fold hydrolase</fullName>
    </submittedName>
</protein>
<dbReference type="Proteomes" id="UP001429984">
    <property type="component" value="Unassembled WGS sequence"/>
</dbReference>
<dbReference type="RefSeq" id="WP_194929569.1">
    <property type="nucleotide sequence ID" value="NZ_JADLZT010000002.1"/>
</dbReference>
<evidence type="ECO:0000259" key="1">
    <source>
        <dbReference type="Pfam" id="PF12697"/>
    </source>
</evidence>
<keyword evidence="2" id="KW-0378">Hydrolase</keyword>
<dbReference type="Gene3D" id="3.40.50.1820">
    <property type="entry name" value="alpha/beta hydrolase"/>
    <property type="match status" value="1"/>
</dbReference>